<dbReference type="GO" id="GO:0016887">
    <property type="term" value="F:ATP hydrolysis activity"/>
    <property type="evidence" value="ECO:0007669"/>
    <property type="project" value="TreeGrafter"/>
</dbReference>
<dbReference type="Gene3D" id="3.40.850.10">
    <property type="entry name" value="Kinesin motor domain"/>
    <property type="match status" value="1"/>
</dbReference>
<evidence type="ECO:0000259" key="3">
    <source>
        <dbReference type="PROSITE" id="PS50067"/>
    </source>
</evidence>
<evidence type="ECO:0000313" key="5">
    <source>
        <dbReference type="Proteomes" id="UP000023152"/>
    </source>
</evidence>
<organism evidence="4 5">
    <name type="scientific">Reticulomyxa filosa</name>
    <dbReference type="NCBI Taxonomy" id="46433"/>
    <lineage>
        <taxon>Eukaryota</taxon>
        <taxon>Sar</taxon>
        <taxon>Rhizaria</taxon>
        <taxon>Retaria</taxon>
        <taxon>Foraminifera</taxon>
        <taxon>Monothalamids</taxon>
        <taxon>Reticulomyxidae</taxon>
        <taxon>Reticulomyxa</taxon>
    </lineage>
</organism>
<dbReference type="SUPFAM" id="SSF52540">
    <property type="entry name" value="P-loop containing nucleoside triphosphate hydrolases"/>
    <property type="match status" value="1"/>
</dbReference>
<dbReference type="Proteomes" id="UP000023152">
    <property type="component" value="Unassembled WGS sequence"/>
</dbReference>
<evidence type="ECO:0000256" key="1">
    <source>
        <dbReference type="PROSITE-ProRule" id="PRU00283"/>
    </source>
</evidence>
<protein>
    <submittedName>
        <fullName evidence="4">Kinesin-like protein Tea2</fullName>
    </submittedName>
</protein>
<comment type="similarity">
    <text evidence="1">Belongs to the TRAFAC class myosin-kinesin ATPase superfamily. Kinesin family.</text>
</comment>
<dbReference type="EMBL" id="ASPP01014187">
    <property type="protein sequence ID" value="ETO18978.1"/>
    <property type="molecule type" value="Genomic_DNA"/>
</dbReference>
<evidence type="ECO:0000313" key="4">
    <source>
        <dbReference type="EMBL" id="ETO18978.1"/>
    </source>
</evidence>
<dbReference type="PROSITE" id="PS50067">
    <property type="entry name" value="KINESIN_MOTOR_2"/>
    <property type="match status" value="1"/>
</dbReference>
<dbReference type="AlphaFoldDB" id="X6MZB1"/>
<proteinExistence type="inferred from homology"/>
<feature type="domain" description="Kinesin motor" evidence="3">
    <location>
        <begin position="160"/>
        <end position="292"/>
    </location>
</feature>
<dbReference type="PANTHER" id="PTHR24115">
    <property type="entry name" value="KINESIN-RELATED"/>
    <property type="match status" value="1"/>
</dbReference>
<dbReference type="GO" id="GO:0005524">
    <property type="term" value="F:ATP binding"/>
    <property type="evidence" value="ECO:0007669"/>
    <property type="project" value="InterPro"/>
</dbReference>
<sequence length="292" mass="33342">MYPFEHRSNNATDIPRGICEKVGSRGKESMEPTVAVSPSTSLRPPFSPCLSPSSDNASTAPLPNTQTPPQRNVEIYLRIGRADGTEQAADCMISDDQRSVEIDNCAGVPCFFNLFYFYQMTATITFFLNANRHHSQKKKKKKKDKIHKIAIHQIEQMRRGYNGVVFAYGVSGSCKTHTVITEKGDFGLIQRLMEQLFDMDYVQNESFFVQMSCAEIYCENLSDLLATGNHELKPHARHRTTTMLTKVRVSNVHELENVMSHAIVERKKRQMLLNFVKIVFIFIFLKKEETHI</sequence>
<dbReference type="GO" id="GO:0003777">
    <property type="term" value="F:microtubule motor activity"/>
    <property type="evidence" value="ECO:0007669"/>
    <property type="project" value="InterPro"/>
</dbReference>
<feature type="compositionally biased region" description="Polar residues" evidence="2">
    <location>
        <begin position="50"/>
        <end position="69"/>
    </location>
</feature>
<dbReference type="InterPro" id="IPR036961">
    <property type="entry name" value="Kinesin_motor_dom_sf"/>
</dbReference>
<dbReference type="GO" id="GO:0008017">
    <property type="term" value="F:microtubule binding"/>
    <property type="evidence" value="ECO:0007669"/>
    <property type="project" value="InterPro"/>
</dbReference>
<gene>
    <name evidence="4" type="ORF">RFI_18266</name>
</gene>
<evidence type="ECO:0000256" key="2">
    <source>
        <dbReference type="SAM" id="MobiDB-lite"/>
    </source>
</evidence>
<feature type="region of interest" description="Disordered" evidence="2">
    <location>
        <begin position="23"/>
        <end position="69"/>
    </location>
</feature>
<dbReference type="GO" id="GO:0005871">
    <property type="term" value="C:kinesin complex"/>
    <property type="evidence" value="ECO:0007669"/>
    <property type="project" value="TreeGrafter"/>
</dbReference>
<accession>X6MZB1</accession>
<comment type="caution">
    <text evidence="1">Lacks conserved residue(s) required for the propagation of feature annotation.</text>
</comment>
<dbReference type="OrthoDB" id="3176171at2759"/>
<dbReference type="GO" id="GO:0007018">
    <property type="term" value="P:microtubule-based movement"/>
    <property type="evidence" value="ECO:0007669"/>
    <property type="project" value="InterPro"/>
</dbReference>
<keyword evidence="5" id="KW-1185">Reference proteome</keyword>
<dbReference type="Pfam" id="PF00225">
    <property type="entry name" value="Kinesin"/>
    <property type="match status" value="1"/>
</dbReference>
<reference evidence="4 5" key="1">
    <citation type="journal article" date="2013" name="Curr. Biol.">
        <title>The Genome of the Foraminiferan Reticulomyxa filosa.</title>
        <authorList>
            <person name="Glockner G."/>
            <person name="Hulsmann N."/>
            <person name="Schleicher M."/>
            <person name="Noegel A.A."/>
            <person name="Eichinger L."/>
            <person name="Gallinger C."/>
            <person name="Pawlowski J."/>
            <person name="Sierra R."/>
            <person name="Euteneuer U."/>
            <person name="Pillet L."/>
            <person name="Moustafa A."/>
            <person name="Platzer M."/>
            <person name="Groth M."/>
            <person name="Szafranski K."/>
            <person name="Schliwa M."/>
        </authorList>
    </citation>
    <scope>NUCLEOTIDE SEQUENCE [LARGE SCALE GENOMIC DNA]</scope>
</reference>
<dbReference type="InterPro" id="IPR027640">
    <property type="entry name" value="Kinesin-like_fam"/>
</dbReference>
<name>X6MZB1_RETFI</name>
<dbReference type="InterPro" id="IPR001752">
    <property type="entry name" value="Kinesin_motor_dom"/>
</dbReference>
<dbReference type="SMART" id="SM00129">
    <property type="entry name" value="KISc"/>
    <property type="match status" value="1"/>
</dbReference>
<dbReference type="InterPro" id="IPR027417">
    <property type="entry name" value="P-loop_NTPase"/>
</dbReference>
<comment type="caution">
    <text evidence="4">The sequence shown here is derived from an EMBL/GenBank/DDBJ whole genome shotgun (WGS) entry which is preliminary data.</text>
</comment>
<dbReference type="GO" id="GO:0005874">
    <property type="term" value="C:microtubule"/>
    <property type="evidence" value="ECO:0007669"/>
    <property type="project" value="TreeGrafter"/>
</dbReference>